<reference evidence="2" key="1">
    <citation type="submission" date="2016-07" db="EMBL/GenBank/DDBJ databases">
        <title>Sequence Frankia sp. strain CcI1.17.</title>
        <authorList>
            <person name="Ghodhbane-Gtari F."/>
            <person name="Swanson E."/>
            <person name="Gueddou A."/>
            <person name="Morris K."/>
            <person name="Hezbri K."/>
            <person name="Ktari A."/>
            <person name="Nouioui I."/>
            <person name="Abebe-Akele F."/>
            <person name="Simpson S."/>
            <person name="Thomas K."/>
            <person name="Gtari M."/>
            <person name="Tisa L.S."/>
            <person name="Hurst S."/>
        </authorList>
    </citation>
    <scope>NUCLEOTIDE SEQUENCE [LARGE SCALE GENOMIC DNA]</scope>
    <source>
        <strain evidence="2">Cc1.17</strain>
    </source>
</reference>
<dbReference type="Proteomes" id="UP000179627">
    <property type="component" value="Unassembled WGS sequence"/>
</dbReference>
<name>A0A1S1R0W3_9ACTN</name>
<evidence type="ECO:0000313" key="2">
    <source>
        <dbReference type="Proteomes" id="UP000179627"/>
    </source>
</evidence>
<accession>A0A1S1R0W3</accession>
<comment type="caution">
    <text evidence="1">The sequence shown here is derived from an EMBL/GenBank/DDBJ whole genome shotgun (WGS) entry which is preliminary data.</text>
</comment>
<dbReference type="AlphaFoldDB" id="A0A1S1R0W3"/>
<dbReference type="EMBL" id="MBLM01000108">
    <property type="protein sequence ID" value="OHV38962.1"/>
    <property type="molecule type" value="Genomic_DNA"/>
</dbReference>
<keyword evidence="2" id="KW-1185">Reference proteome</keyword>
<evidence type="ECO:0000313" key="1">
    <source>
        <dbReference type="EMBL" id="OHV38962.1"/>
    </source>
</evidence>
<proteinExistence type="predicted"/>
<organism evidence="1 2">
    <name type="scientific">Parafrankia colletiae</name>
    <dbReference type="NCBI Taxonomy" id="573497"/>
    <lineage>
        <taxon>Bacteria</taxon>
        <taxon>Bacillati</taxon>
        <taxon>Actinomycetota</taxon>
        <taxon>Actinomycetes</taxon>
        <taxon>Frankiales</taxon>
        <taxon>Frankiaceae</taxon>
        <taxon>Parafrankia</taxon>
    </lineage>
</organism>
<gene>
    <name evidence="1" type="ORF">CC117_02635</name>
</gene>
<sequence length="245" mass="27007">MNWLERYREGRRAEVWHELRQLGAGSRDGGLEEEAQSVCDEMAGRARRNVEVIIERLSDAGYRFHTNDDDQETVVPHVPPTAEAPALADWLEEWFGAVPMTLLSWLRIVGDVWLVGTHPEWPTTAAADPLVIEVEGSRYPGPSPSGSINEEFAAWQDWAATDPDAGPFMLPLAPDRFHKANVSGGDPYGMFLPDGCADGLFVGDGTTPFVSYLNSVFRNGGFPRQTGSAAEWRLRNSLAADLLPL</sequence>
<protein>
    <submittedName>
        <fullName evidence="1">Uncharacterized protein</fullName>
    </submittedName>
</protein>